<dbReference type="SUPFAM" id="SSF48452">
    <property type="entry name" value="TPR-like"/>
    <property type="match status" value="1"/>
</dbReference>
<comment type="similarity">
    <text evidence="2">Belongs to the SusD family.</text>
</comment>
<evidence type="ECO:0000256" key="2">
    <source>
        <dbReference type="ARBA" id="ARBA00006275"/>
    </source>
</evidence>
<comment type="subcellular location">
    <subcellularLocation>
        <location evidence="1">Cell outer membrane</location>
    </subcellularLocation>
</comment>
<evidence type="ECO:0000256" key="1">
    <source>
        <dbReference type="ARBA" id="ARBA00004442"/>
    </source>
</evidence>
<dbReference type="RefSeq" id="WP_085471577.1">
    <property type="nucleotide sequence ID" value="NZ_FXAU01000001.1"/>
</dbReference>
<evidence type="ECO:0000256" key="5">
    <source>
        <dbReference type="ARBA" id="ARBA00023237"/>
    </source>
</evidence>
<dbReference type="Pfam" id="PF07980">
    <property type="entry name" value="SusD_RagB"/>
    <property type="match status" value="1"/>
</dbReference>
<evidence type="ECO:0000313" key="7">
    <source>
        <dbReference type="EMBL" id="SMG12776.1"/>
    </source>
</evidence>
<dbReference type="InterPro" id="IPR011990">
    <property type="entry name" value="TPR-like_helical_dom_sf"/>
</dbReference>
<proteinExistence type="inferred from homology"/>
<dbReference type="InterPro" id="IPR012944">
    <property type="entry name" value="SusD_RagB_dom"/>
</dbReference>
<dbReference type="EMBL" id="FXAU01000001">
    <property type="protein sequence ID" value="SMG12776.1"/>
    <property type="molecule type" value="Genomic_DNA"/>
</dbReference>
<evidence type="ECO:0000256" key="3">
    <source>
        <dbReference type="ARBA" id="ARBA00022729"/>
    </source>
</evidence>
<dbReference type="InterPro" id="IPR041662">
    <property type="entry name" value="SusD-like_2"/>
</dbReference>
<accession>A0A1X7IE82</accession>
<protein>
    <submittedName>
        <fullName evidence="7">Starch-binding associating with outer membrane</fullName>
    </submittedName>
</protein>
<dbReference type="GO" id="GO:0009279">
    <property type="term" value="C:cell outer membrane"/>
    <property type="evidence" value="ECO:0007669"/>
    <property type="project" value="UniProtKB-SubCell"/>
</dbReference>
<dbReference type="OrthoDB" id="5694214at2"/>
<keyword evidence="4" id="KW-0472">Membrane</keyword>
<organism evidence="7 8">
    <name type="scientific">Sphingobacterium psychroaquaticum</name>
    <dbReference type="NCBI Taxonomy" id="561061"/>
    <lineage>
        <taxon>Bacteria</taxon>
        <taxon>Pseudomonadati</taxon>
        <taxon>Bacteroidota</taxon>
        <taxon>Sphingobacteriia</taxon>
        <taxon>Sphingobacteriales</taxon>
        <taxon>Sphingobacteriaceae</taxon>
        <taxon>Sphingobacterium</taxon>
    </lineage>
</organism>
<reference evidence="7 8" key="1">
    <citation type="submission" date="2017-04" db="EMBL/GenBank/DDBJ databases">
        <authorList>
            <person name="Afonso C.L."/>
            <person name="Miller P.J."/>
            <person name="Scott M.A."/>
            <person name="Spackman E."/>
            <person name="Goraichik I."/>
            <person name="Dimitrov K.M."/>
            <person name="Suarez D.L."/>
            <person name="Swayne D.E."/>
        </authorList>
    </citation>
    <scope>NUCLEOTIDE SEQUENCE [LARGE SCALE GENOMIC DNA]</scope>
    <source>
        <strain evidence="7 8">DSM 22418</strain>
    </source>
</reference>
<dbReference type="Proteomes" id="UP000192980">
    <property type="component" value="Unassembled WGS sequence"/>
</dbReference>
<dbReference type="STRING" id="561061.SAMN05660862_0721"/>
<keyword evidence="5" id="KW-0998">Cell outer membrane</keyword>
<keyword evidence="3" id="KW-0732">Signal</keyword>
<dbReference type="PROSITE" id="PS51257">
    <property type="entry name" value="PROKAR_LIPOPROTEIN"/>
    <property type="match status" value="1"/>
</dbReference>
<evidence type="ECO:0000313" key="8">
    <source>
        <dbReference type="Proteomes" id="UP000192980"/>
    </source>
</evidence>
<name>A0A1X7IE82_9SPHI</name>
<evidence type="ECO:0000259" key="6">
    <source>
        <dbReference type="Pfam" id="PF07980"/>
    </source>
</evidence>
<feature type="domain" description="RagB/SusD" evidence="6">
    <location>
        <begin position="273"/>
        <end position="596"/>
    </location>
</feature>
<evidence type="ECO:0000256" key="4">
    <source>
        <dbReference type="ARBA" id="ARBA00023136"/>
    </source>
</evidence>
<gene>
    <name evidence="7" type="ORF">SAMN05660862_0721</name>
</gene>
<dbReference type="AlphaFoldDB" id="A0A1X7IE82"/>
<dbReference type="Gene3D" id="1.25.40.390">
    <property type="match status" value="1"/>
</dbReference>
<keyword evidence="8" id="KW-1185">Reference proteome</keyword>
<sequence length="596" mass="68512">MNFNKNMLGLSVAILFLSCQKNLNQEPIRSISAETYFDSESALKTYANGFLTRYLPSVENLTRGDQYSDISVTTQTEAFLKPGFNALTTNNWTAGTWEQLYNVNYFLVNLQKSAAKLNNDALVKHYEGVGRFWRAWFYWDKVKLFGDVPWYGEPIDPNDEAQLYKGRDPREMVMQHVLEDLDFAILHCSQEDKYVNKNVINRYVALALKSRICLFEGTFRKYHGLADSEKWLQASLAASQELMNKSPFGLLGTVGEESTNYKKVFKSLAPQYKEVILSNEMNIEENRVHDASWFFSSGTAGQRNSVTKAFVNMYLNLDGSRYTDLPNYNKKVFSEEFKNRDYRLQQSIITPAYRKKVAGTETNDFAKVFPGLGSQLTYYRIIKWNMDDDAFESNTSSQNSLSVFRFAEILLNYAEAKAELGEMHTEEWNKSIRLLRERSGVNGKEPSVADPYLQNYYEGVSDKWILEVRRERAVEMLMEDVRRDDLMRWKLGQKLTVEMAGIYIPELGKPFDMSGDGKNDICFYSTSSPRPTATEPGVTYVQITAKAGDAATTYGINSDNNLVYKLDRIWLDKMYYYPIPQAAININPNLGQNNEW</sequence>
<dbReference type="Pfam" id="PF12771">
    <property type="entry name" value="SusD-like_2"/>
    <property type="match status" value="1"/>
</dbReference>